<sequence>MVKVQISDDYVIHVMLLWSFIFRAPLVAPIMCHCFSSLSQKMFLEWKCKYICWKKFFFALNWKMIRDECKAFLFVTPIGLYVACNDW</sequence>
<dbReference type="EMBL" id="CM004476">
    <property type="protein sequence ID" value="OCT75647.1"/>
    <property type="molecule type" value="Genomic_DNA"/>
</dbReference>
<name>A0A974HF37_XENLA</name>
<dbReference type="Proteomes" id="UP000694892">
    <property type="component" value="Chromosome 6L"/>
</dbReference>
<keyword evidence="1" id="KW-1133">Transmembrane helix</keyword>
<gene>
    <name evidence="2" type="ORF">XELAEV_18030831mg</name>
</gene>
<proteinExistence type="predicted"/>
<feature type="transmembrane region" description="Helical" evidence="1">
    <location>
        <begin position="12"/>
        <end position="32"/>
    </location>
</feature>
<organism evidence="2 3">
    <name type="scientific">Xenopus laevis</name>
    <name type="common">African clawed frog</name>
    <dbReference type="NCBI Taxonomy" id="8355"/>
    <lineage>
        <taxon>Eukaryota</taxon>
        <taxon>Metazoa</taxon>
        <taxon>Chordata</taxon>
        <taxon>Craniata</taxon>
        <taxon>Vertebrata</taxon>
        <taxon>Euteleostomi</taxon>
        <taxon>Amphibia</taxon>
        <taxon>Batrachia</taxon>
        <taxon>Anura</taxon>
        <taxon>Pipoidea</taxon>
        <taxon>Pipidae</taxon>
        <taxon>Xenopodinae</taxon>
        <taxon>Xenopus</taxon>
        <taxon>Xenopus</taxon>
    </lineage>
</organism>
<keyword evidence="1" id="KW-0472">Membrane</keyword>
<dbReference type="AlphaFoldDB" id="A0A974HF37"/>
<keyword evidence="1" id="KW-0812">Transmembrane</keyword>
<reference evidence="3" key="1">
    <citation type="journal article" date="2016" name="Nature">
        <title>Genome evolution in the allotetraploid frog Xenopus laevis.</title>
        <authorList>
            <person name="Session A.M."/>
            <person name="Uno Y."/>
            <person name="Kwon T."/>
            <person name="Chapman J.A."/>
            <person name="Toyoda A."/>
            <person name="Takahashi S."/>
            <person name="Fukui A."/>
            <person name="Hikosaka A."/>
            <person name="Suzuki A."/>
            <person name="Kondo M."/>
            <person name="van Heeringen S.J."/>
            <person name="Quigley I."/>
            <person name="Heinz S."/>
            <person name="Ogino H."/>
            <person name="Ochi H."/>
            <person name="Hellsten U."/>
            <person name="Lyons J.B."/>
            <person name="Simakov O."/>
            <person name="Putnam N."/>
            <person name="Stites J."/>
            <person name="Kuroki Y."/>
            <person name="Tanaka T."/>
            <person name="Michiue T."/>
            <person name="Watanabe M."/>
            <person name="Bogdanovic O."/>
            <person name="Lister R."/>
            <person name="Georgiou G."/>
            <person name="Paranjpe S.S."/>
            <person name="van Kruijsbergen I."/>
            <person name="Shu S."/>
            <person name="Carlson J."/>
            <person name="Kinoshita T."/>
            <person name="Ohta Y."/>
            <person name="Mawaribuchi S."/>
            <person name="Jenkins J."/>
            <person name="Grimwood J."/>
            <person name="Schmutz J."/>
            <person name="Mitros T."/>
            <person name="Mozaffari S.V."/>
            <person name="Suzuki Y."/>
            <person name="Haramoto Y."/>
            <person name="Yamamoto T.S."/>
            <person name="Takagi C."/>
            <person name="Heald R."/>
            <person name="Miller K."/>
            <person name="Haudenschild C."/>
            <person name="Kitzman J."/>
            <person name="Nakayama T."/>
            <person name="Izutsu Y."/>
            <person name="Robert J."/>
            <person name="Fortriede J."/>
            <person name="Burns K."/>
            <person name="Lotay V."/>
            <person name="Karimi K."/>
            <person name="Yasuoka Y."/>
            <person name="Dichmann D.S."/>
            <person name="Flajnik M.F."/>
            <person name="Houston D.W."/>
            <person name="Shendure J."/>
            <person name="DuPasquier L."/>
            <person name="Vize P.D."/>
            <person name="Zorn A.M."/>
            <person name="Ito M."/>
            <person name="Marcotte E.M."/>
            <person name="Wallingford J.B."/>
            <person name="Ito Y."/>
            <person name="Asashima M."/>
            <person name="Ueno N."/>
            <person name="Matsuda Y."/>
            <person name="Veenstra G.J."/>
            <person name="Fujiyama A."/>
            <person name="Harland R.M."/>
            <person name="Taira M."/>
            <person name="Rokhsar D.S."/>
        </authorList>
    </citation>
    <scope>NUCLEOTIDE SEQUENCE [LARGE SCALE GENOMIC DNA]</scope>
    <source>
        <strain evidence="3">J</strain>
    </source>
</reference>
<accession>A0A974HF37</accession>
<protein>
    <submittedName>
        <fullName evidence="2">Uncharacterized protein</fullName>
    </submittedName>
</protein>
<evidence type="ECO:0000256" key="1">
    <source>
        <dbReference type="SAM" id="Phobius"/>
    </source>
</evidence>
<evidence type="ECO:0000313" key="3">
    <source>
        <dbReference type="Proteomes" id="UP000694892"/>
    </source>
</evidence>
<evidence type="ECO:0000313" key="2">
    <source>
        <dbReference type="EMBL" id="OCT75647.1"/>
    </source>
</evidence>